<dbReference type="Proteomes" id="UP000253410">
    <property type="component" value="Unassembled WGS sequence"/>
</dbReference>
<dbReference type="InterPro" id="IPR036930">
    <property type="entry name" value="WGR_dom_sf"/>
</dbReference>
<dbReference type="InterPro" id="IPR008893">
    <property type="entry name" value="WGR_domain"/>
</dbReference>
<dbReference type="InterPro" id="IPR049809">
    <property type="entry name" value="YehF/YfeS-like_WGR"/>
</dbReference>
<dbReference type="SMART" id="SM00028">
    <property type="entry name" value="TPR"/>
    <property type="match status" value="6"/>
</dbReference>
<dbReference type="PANTHER" id="PTHR30634:SF13">
    <property type="entry name" value="PROTEIN YEHF"/>
    <property type="match status" value="1"/>
</dbReference>
<evidence type="ECO:0000259" key="2">
    <source>
        <dbReference type="PROSITE" id="PS51977"/>
    </source>
</evidence>
<dbReference type="SUPFAM" id="SSF48452">
    <property type="entry name" value="TPR-like"/>
    <property type="match status" value="1"/>
</dbReference>
<dbReference type="InterPro" id="IPR011990">
    <property type="entry name" value="TPR-like_helical_dom_sf"/>
</dbReference>
<dbReference type="RefSeq" id="WP_113616953.1">
    <property type="nucleotide sequence ID" value="NZ_QFFJ01000002.1"/>
</dbReference>
<reference evidence="3 4" key="1">
    <citation type="submission" date="2018-05" db="EMBL/GenBank/DDBJ databases">
        <title>Chitinophaga sp. K3CV102501T nov., isolated from isolated from a monsoon evergreen broad-leaved forest soil.</title>
        <authorList>
            <person name="Lv Y."/>
        </authorList>
    </citation>
    <scope>NUCLEOTIDE SEQUENCE [LARGE SCALE GENOMIC DNA]</scope>
    <source>
        <strain evidence="3 4">GDMCC 1.1325</strain>
    </source>
</reference>
<evidence type="ECO:0000256" key="1">
    <source>
        <dbReference type="SAM" id="Coils"/>
    </source>
</evidence>
<dbReference type="PROSITE" id="PS51977">
    <property type="entry name" value="WGR"/>
    <property type="match status" value="1"/>
</dbReference>
<evidence type="ECO:0000313" key="3">
    <source>
        <dbReference type="EMBL" id="RBL88201.1"/>
    </source>
</evidence>
<comment type="caution">
    <text evidence="3">The sequence shown here is derived from an EMBL/GenBank/DDBJ whole genome shotgun (WGS) entry which is preliminary data.</text>
</comment>
<dbReference type="Pfam" id="PF13174">
    <property type="entry name" value="TPR_6"/>
    <property type="match status" value="1"/>
</dbReference>
<dbReference type="Gene3D" id="2.20.140.10">
    <property type="entry name" value="WGR domain"/>
    <property type="match status" value="1"/>
</dbReference>
<dbReference type="EMBL" id="QFFJ01000002">
    <property type="protein sequence ID" value="RBL88201.1"/>
    <property type="molecule type" value="Genomic_DNA"/>
</dbReference>
<accession>A0A365XQA7</accession>
<sequence>MKKRFIYQDEKSNKFWDIEIKETELTVTFGKTGTQGQSQTKTFSSAEECNKAAEKLITEKTKKGYTELAETTHSENEAIAPGTFPPPAQLYNNILSLAAYLETHWPEKVEIYPVSEEHIGQMESTAGFSMPTAFRDFWLKKGFFYFDKDDITCAIYAYNTEGPNANTLYAMLDLFLNIYNRESIWLEQEKDFLSQCCWLLGLIVKDEERWYIVVDPLGQVYNIHTPQSLSDVTDEDFIQAFAPLLSAKASLSAFIKAGENQAPAHPEIPPAYLQPTASLMDVTTSLLTAEGISSQMITNYELENVEEETGFPLPSTLMAFWRKHGSILYNNPSPVPPNFYQNIQLFFPSRPYMVNYKMIRFGLYDFLETLLKPKTVRPFEEEKEYLNQCFLVYGMMNECIEGLNFVECFYCAADGSMGSIRFLNALPFDIHWILAPVMALKDKQTYAIQHLDAVKADQEKAAAMAEQQEAADEENETATFLQKHRLQKLSYREVLERLGVDNLFDYWEVENEGNNYTIEEYESEEEYFEDDRKIYFCDGDLVINGDLDIPHTYFHLLVVNGDMTINGRIPDRYGESTPYYVTGNTTADCLSLGYFQKTCGEENIRYIATAWAQDDEALNTLPHRKINAPYFFSWFYSLDCFDFAPHTLITALYEEERLSAYETDNAFLPWHDFAYAFQPAFYYRIEERYHDTLSIDISAMYEALRNNKPILAEGVTLEGIQLVPQGLRLKNEEDLAGAYTCFKKAITLSPGYYWPYYYAGECLLKQQAYAQAMTYYAKGIAYTPEKMQYEYSCMEKAALCAVRIGEYDKAIEWAEMAIQKHASAYFPMRVIGEALILQNRLDEAKNYLEKSIGIHDIFSNNWLLGLAYYLQGDQEQADVYYKAAVSKNSKAKPYTQHTDLTYIYGEPVTVNWDTKQASPKVKDQAYWDEFLATALSQYGPDLYTRTGQFPDYWISAKIVTIPAQYRTQDMLLALLRHQTNGEYDVNGNILESFDQELITQEIVMLAMDREAKCHYKNIPAHLLTMPVFEASIQQIDLSYVPAELITYEFCFRAVSINQYNYNHVPEAFRDERMNIALIAGGGLRNYPCKELPSRYHTTGYIKSAIDLGIHVIKNIPVKLVDKEVYEYAAAKYGQDPEWPFITEQYDRQRWRYGSSSDVEWMGQQVRKYGISAFLHINPARINQHSYQYFKKHLGHLPEFEQNVKTYGWDQRIKVTDPDIREFDYDTFEKVWACFWDEDFIIKAITANTQESCERIYTVPHQYLTQKICDIAVQRNSYDFQFVPKQFVTAQMCETACSLDYGTALEYVPLELRTEKVCDLALSRDTENIKFVPIPLRSVQRCIRAVQRGNWLYKYVPYEHYTTVFETLCKNQRNSDDQDFRLLYWGLGLIIDKKYNDAREKLMEVETVKEAYSCYKHQALYYIGWSYFLEGDTAAAKEYWTKAQDLAKTDMIEKTDWLTFPYSDFQLIPVAGGHPFSKDEFDSQMREVTLLIGNKDYTQAIELLAQTEKLLQDSQCTEIGLWAYVWDHQRYALYEAGMKDASLTLCRKIITELEKVTLWDYLEEFNPVRAALRNAHNNLAYHYYETATSLDTVMEGIKHIKVTMKTTAPIEEKSVLNPFYETQVLLWHKAMSFDPARQKEFQKVVDKITKLKLREKGELSDGLMEKLGI</sequence>
<dbReference type="SMART" id="SM00773">
    <property type="entry name" value="WGR"/>
    <property type="match status" value="1"/>
</dbReference>
<gene>
    <name evidence="3" type="ORF">DF182_16505</name>
</gene>
<dbReference type="Gene3D" id="1.25.40.10">
    <property type="entry name" value="Tetratricopeptide repeat domain"/>
    <property type="match status" value="2"/>
</dbReference>
<dbReference type="CDD" id="cd07996">
    <property type="entry name" value="WGR_MMR_like"/>
    <property type="match status" value="1"/>
</dbReference>
<organism evidence="3 4">
    <name type="scientific">Chitinophaga flava</name>
    <dbReference type="NCBI Taxonomy" id="2259036"/>
    <lineage>
        <taxon>Bacteria</taxon>
        <taxon>Pseudomonadati</taxon>
        <taxon>Bacteroidota</taxon>
        <taxon>Chitinophagia</taxon>
        <taxon>Chitinophagales</taxon>
        <taxon>Chitinophagaceae</taxon>
        <taxon>Chitinophaga</taxon>
    </lineage>
</organism>
<keyword evidence="1" id="KW-0175">Coiled coil</keyword>
<dbReference type="PANTHER" id="PTHR30634">
    <property type="entry name" value="OUTER MEMBRANE LOLAB LIPOPROTEIN INSERTION APPARATUS"/>
    <property type="match status" value="1"/>
</dbReference>
<dbReference type="InterPro" id="IPR019734">
    <property type="entry name" value="TPR_rpt"/>
</dbReference>
<dbReference type="InterPro" id="IPR050458">
    <property type="entry name" value="LolB"/>
</dbReference>
<proteinExistence type="predicted"/>
<feature type="coiled-coil region" evidence="1">
    <location>
        <begin position="448"/>
        <end position="476"/>
    </location>
</feature>
<name>A0A365XQA7_9BACT</name>
<evidence type="ECO:0000313" key="4">
    <source>
        <dbReference type="Proteomes" id="UP000253410"/>
    </source>
</evidence>
<dbReference type="SUPFAM" id="SSF142921">
    <property type="entry name" value="WGR domain-like"/>
    <property type="match status" value="1"/>
</dbReference>
<protein>
    <recommendedName>
        <fullName evidence="2">WGR domain-containing protein</fullName>
    </recommendedName>
</protein>
<dbReference type="Pfam" id="PF05406">
    <property type="entry name" value="WGR"/>
    <property type="match status" value="1"/>
</dbReference>
<keyword evidence="4" id="KW-1185">Reference proteome</keyword>
<feature type="domain" description="WGR" evidence="2">
    <location>
        <begin position="3"/>
        <end position="84"/>
    </location>
</feature>
<dbReference type="OrthoDB" id="6200718at2"/>